<evidence type="ECO:0000313" key="2">
    <source>
        <dbReference type="Proteomes" id="UP001497535"/>
    </source>
</evidence>
<comment type="caution">
    <text evidence="1">The sequence shown here is derived from an EMBL/GenBank/DDBJ whole genome shotgun (WGS) entry which is preliminary data.</text>
</comment>
<accession>A0ACB0XM96</accession>
<evidence type="ECO:0000313" key="1">
    <source>
        <dbReference type="EMBL" id="CAK5008573.1"/>
    </source>
</evidence>
<proteinExistence type="predicted"/>
<gene>
    <name evidence="1" type="ORF">MENTE1834_LOCUS1092</name>
</gene>
<reference evidence="1" key="1">
    <citation type="submission" date="2023-11" db="EMBL/GenBank/DDBJ databases">
        <authorList>
            <person name="Poullet M."/>
        </authorList>
    </citation>
    <scope>NUCLEOTIDE SEQUENCE</scope>
    <source>
        <strain evidence="1">E1834</strain>
    </source>
</reference>
<protein>
    <submittedName>
        <fullName evidence="1">Uncharacterized protein</fullName>
    </submittedName>
</protein>
<dbReference type="EMBL" id="CAVMJV010000001">
    <property type="protein sequence ID" value="CAK5008573.1"/>
    <property type="molecule type" value="Genomic_DNA"/>
</dbReference>
<dbReference type="Proteomes" id="UP001497535">
    <property type="component" value="Unassembled WGS sequence"/>
</dbReference>
<sequence length="53" mass="6375">MKKNRRRRTPEMIWEQLINSVGMGIFNVDENNQSDDDENVNNNQQQVIHCRQM</sequence>
<organism evidence="1 2">
    <name type="scientific">Meloidogyne enterolobii</name>
    <name type="common">Root-knot nematode worm</name>
    <name type="synonym">Meloidogyne mayaguensis</name>
    <dbReference type="NCBI Taxonomy" id="390850"/>
    <lineage>
        <taxon>Eukaryota</taxon>
        <taxon>Metazoa</taxon>
        <taxon>Ecdysozoa</taxon>
        <taxon>Nematoda</taxon>
        <taxon>Chromadorea</taxon>
        <taxon>Rhabditida</taxon>
        <taxon>Tylenchina</taxon>
        <taxon>Tylenchomorpha</taxon>
        <taxon>Tylenchoidea</taxon>
        <taxon>Meloidogynidae</taxon>
        <taxon>Meloidogyninae</taxon>
        <taxon>Meloidogyne</taxon>
    </lineage>
</organism>
<name>A0ACB0XM96_MELEN</name>
<keyword evidence="2" id="KW-1185">Reference proteome</keyword>